<dbReference type="PANTHER" id="PTHR14514:SF2">
    <property type="entry name" value="A-KINASE ANCHOR PROTEIN 6"/>
    <property type="match status" value="1"/>
</dbReference>
<keyword evidence="15" id="KW-1185">Reference proteome</keyword>
<keyword evidence="14" id="KW-0808">Transferase</keyword>
<organism evidence="14 15">
    <name type="scientific">Limosa lapponica baueri</name>
    <dbReference type="NCBI Taxonomy" id="1758121"/>
    <lineage>
        <taxon>Eukaryota</taxon>
        <taxon>Metazoa</taxon>
        <taxon>Chordata</taxon>
        <taxon>Craniata</taxon>
        <taxon>Vertebrata</taxon>
        <taxon>Euteleostomi</taxon>
        <taxon>Archelosauria</taxon>
        <taxon>Archosauria</taxon>
        <taxon>Dinosauria</taxon>
        <taxon>Saurischia</taxon>
        <taxon>Theropoda</taxon>
        <taxon>Coelurosauria</taxon>
        <taxon>Aves</taxon>
        <taxon>Neognathae</taxon>
        <taxon>Neoaves</taxon>
        <taxon>Charadriiformes</taxon>
        <taxon>Scolopacidae</taxon>
        <taxon>Limosa</taxon>
    </lineage>
</organism>
<reference evidence="15" key="2">
    <citation type="submission" date="2017-12" db="EMBL/GenBank/DDBJ databases">
        <title>Genome sequence of the Bar-tailed Godwit (Limosa lapponica baueri).</title>
        <authorList>
            <person name="Lima N.C.B."/>
            <person name="Parody-Merino A.M."/>
            <person name="Battley P.F."/>
            <person name="Fidler A.E."/>
            <person name="Prosdocimi F."/>
        </authorList>
    </citation>
    <scope>NUCLEOTIDE SEQUENCE [LARGE SCALE GENOMIC DNA]</scope>
</reference>
<reference evidence="15" key="1">
    <citation type="submission" date="2017-11" db="EMBL/GenBank/DDBJ databases">
        <authorList>
            <person name="Lima N.C."/>
            <person name="Parody-Merino A.M."/>
            <person name="Battley P.F."/>
            <person name="Fidler A.E."/>
            <person name="Prosdocimi F."/>
        </authorList>
    </citation>
    <scope>NUCLEOTIDE SEQUENCE [LARGE SCALE GENOMIC DNA]</scope>
</reference>
<feature type="compositionally biased region" description="Polar residues" evidence="13">
    <location>
        <begin position="385"/>
        <end position="394"/>
    </location>
</feature>
<feature type="region of interest" description="Disordered" evidence="13">
    <location>
        <begin position="1890"/>
        <end position="1911"/>
    </location>
</feature>
<dbReference type="FunFam" id="1.20.58.60:FF:000113">
    <property type="entry name" value="A-kinase anchor protein 6"/>
    <property type="match status" value="1"/>
</dbReference>
<accession>A0A2I0UTY6</accession>
<dbReference type="GO" id="GO:0044325">
    <property type="term" value="F:transmembrane transporter binding"/>
    <property type="evidence" value="ECO:0007669"/>
    <property type="project" value="UniProtKB-ARBA"/>
</dbReference>
<keyword evidence="3" id="KW-0597">Phosphoprotein</keyword>
<comment type="subunit">
    <text evidence="9">Interacts with RII subunit of PKA, phosphatase 2B (calcineurin) and AKAP79. Interacts with SYNPO2.</text>
</comment>
<dbReference type="InterPro" id="IPR018159">
    <property type="entry name" value="Spectrin/alpha-actinin"/>
</dbReference>
<evidence type="ECO:0000256" key="7">
    <source>
        <dbReference type="ARBA" id="ARBA00023242"/>
    </source>
</evidence>
<dbReference type="GO" id="GO:0016529">
    <property type="term" value="C:sarcoplasmic reticulum"/>
    <property type="evidence" value="ECO:0007669"/>
    <property type="project" value="UniProtKB-SubCell"/>
</dbReference>
<feature type="compositionally biased region" description="Basic and acidic residues" evidence="13">
    <location>
        <begin position="1936"/>
        <end position="1950"/>
    </location>
</feature>
<dbReference type="CDD" id="cd00176">
    <property type="entry name" value="SPEC"/>
    <property type="match status" value="1"/>
</dbReference>
<name>A0A2I0UTY6_LIMLA</name>
<evidence type="ECO:0000256" key="6">
    <source>
        <dbReference type="ARBA" id="ARBA00023136"/>
    </source>
</evidence>
<keyword evidence="7" id="KW-0539">Nucleus</keyword>
<feature type="compositionally biased region" description="Polar residues" evidence="13">
    <location>
        <begin position="677"/>
        <end position="688"/>
    </location>
</feature>
<dbReference type="GO" id="GO:0051018">
    <property type="term" value="F:protein kinase A binding"/>
    <property type="evidence" value="ECO:0007669"/>
    <property type="project" value="TreeGrafter"/>
</dbReference>
<evidence type="ECO:0000256" key="9">
    <source>
        <dbReference type="ARBA" id="ARBA00065965"/>
    </source>
</evidence>
<feature type="compositionally biased region" description="Polar residues" evidence="13">
    <location>
        <begin position="1926"/>
        <end position="1935"/>
    </location>
</feature>
<dbReference type="SUPFAM" id="SSF46966">
    <property type="entry name" value="Spectrin repeat"/>
    <property type="match status" value="3"/>
</dbReference>
<proteinExistence type="predicted"/>
<evidence type="ECO:0000256" key="4">
    <source>
        <dbReference type="ARBA" id="ARBA00022737"/>
    </source>
</evidence>
<feature type="region of interest" description="Disordered" evidence="13">
    <location>
        <begin position="1965"/>
        <end position="1991"/>
    </location>
</feature>
<feature type="region of interest" description="Disordered" evidence="13">
    <location>
        <begin position="2326"/>
        <end position="2357"/>
    </location>
</feature>
<dbReference type="SMART" id="SM00150">
    <property type="entry name" value="SPEC"/>
    <property type="match status" value="3"/>
</dbReference>
<dbReference type="GO" id="GO:0016301">
    <property type="term" value="F:kinase activity"/>
    <property type="evidence" value="ECO:0007669"/>
    <property type="project" value="UniProtKB-KW"/>
</dbReference>
<evidence type="ECO:0000256" key="13">
    <source>
        <dbReference type="SAM" id="MobiDB-lite"/>
    </source>
</evidence>
<feature type="compositionally biased region" description="Low complexity" evidence="13">
    <location>
        <begin position="649"/>
        <end position="659"/>
    </location>
</feature>
<comment type="subcellular location">
    <subcellularLocation>
        <location evidence="1">Nucleus membrane</location>
    </subcellularLocation>
    <subcellularLocation>
        <location evidence="2">Sarcoplasmic reticulum</location>
    </subcellularLocation>
</comment>
<feature type="compositionally biased region" description="Low complexity" evidence="13">
    <location>
        <begin position="767"/>
        <end position="778"/>
    </location>
</feature>
<feature type="compositionally biased region" description="Polar residues" evidence="13">
    <location>
        <begin position="2335"/>
        <end position="2347"/>
    </location>
</feature>
<feature type="region of interest" description="Disordered" evidence="13">
    <location>
        <begin position="1304"/>
        <end position="1349"/>
    </location>
</feature>
<keyword evidence="4" id="KW-0677">Repeat</keyword>
<dbReference type="OrthoDB" id="10041151at2759"/>
<feature type="compositionally biased region" description="Basic and acidic residues" evidence="13">
    <location>
        <begin position="1890"/>
        <end position="1904"/>
    </location>
</feature>
<evidence type="ECO:0000313" key="15">
    <source>
        <dbReference type="Proteomes" id="UP000233556"/>
    </source>
</evidence>
<evidence type="ECO:0000256" key="11">
    <source>
        <dbReference type="ARBA" id="ARBA00079745"/>
    </source>
</evidence>
<feature type="region of interest" description="Disordered" evidence="13">
    <location>
        <begin position="2239"/>
        <end position="2258"/>
    </location>
</feature>
<evidence type="ECO:0000256" key="2">
    <source>
        <dbReference type="ARBA" id="ARBA00004369"/>
    </source>
</evidence>
<evidence type="ECO:0000256" key="8">
    <source>
        <dbReference type="ARBA" id="ARBA00059890"/>
    </source>
</evidence>
<feature type="compositionally biased region" description="Polar residues" evidence="13">
    <location>
        <begin position="602"/>
        <end position="612"/>
    </location>
</feature>
<keyword evidence="14" id="KW-0418">Kinase</keyword>
<comment type="function">
    <text evidence="8">Binds to type II regulatory subunits of protein kinase A and anchors/targets them to the nuclear membrane or sarcoplasmic reticulum. May act as an adapter for assembling multiprotein complexes.</text>
</comment>
<evidence type="ECO:0000256" key="3">
    <source>
        <dbReference type="ARBA" id="ARBA00022553"/>
    </source>
</evidence>
<evidence type="ECO:0000256" key="1">
    <source>
        <dbReference type="ARBA" id="ARBA00004126"/>
    </source>
</evidence>
<keyword evidence="5" id="KW-0703">Sarcoplasmic reticulum</keyword>
<dbReference type="PANTHER" id="PTHR14514">
    <property type="entry name" value="PKA ANCHORING PROTEIN"/>
    <property type="match status" value="1"/>
</dbReference>
<evidence type="ECO:0000313" key="14">
    <source>
        <dbReference type="EMBL" id="PKU49521.1"/>
    </source>
</evidence>
<feature type="compositionally biased region" description="Polar residues" evidence="13">
    <location>
        <begin position="1965"/>
        <end position="1975"/>
    </location>
</feature>
<dbReference type="EMBL" id="KZ505637">
    <property type="protein sequence ID" value="PKU49521.1"/>
    <property type="molecule type" value="Genomic_DNA"/>
</dbReference>
<evidence type="ECO:0000256" key="5">
    <source>
        <dbReference type="ARBA" id="ARBA00022951"/>
    </source>
</evidence>
<dbReference type="Proteomes" id="UP000233556">
    <property type="component" value="Unassembled WGS sequence"/>
</dbReference>
<dbReference type="GO" id="GO:1904064">
    <property type="term" value="P:positive regulation of cation transmembrane transport"/>
    <property type="evidence" value="ECO:0007669"/>
    <property type="project" value="UniProtKB-ARBA"/>
</dbReference>
<dbReference type="GO" id="GO:0032991">
    <property type="term" value="C:protein-containing complex"/>
    <property type="evidence" value="ECO:0007669"/>
    <property type="project" value="UniProtKB-ARBA"/>
</dbReference>
<protein>
    <recommendedName>
        <fullName evidence="10">A-kinase anchor protein 6</fullName>
    </recommendedName>
    <alternativeName>
        <fullName evidence="11">Protein kinase A-anchoring protein 6</fullName>
    </alternativeName>
    <alternativeName>
        <fullName evidence="12">mAKAP</fullName>
    </alternativeName>
</protein>
<feature type="region of interest" description="Disordered" evidence="13">
    <location>
        <begin position="1926"/>
        <end position="1950"/>
    </location>
</feature>
<dbReference type="Gene3D" id="1.20.58.60">
    <property type="match status" value="2"/>
</dbReference>
<feature type="region of interest" description="Disordered" evidence="13">
    <location>
        <begin position="751"/>
        <end position="778"/>
    </location>
</feature>
<sequence>MSEEGPVGSSAFDPDPCVPDSRTVIQFPSVTESSLGLPQCLPVTSSWELDMVLYIFYFGKNYGLDFPMLAMDVALSPMRTQDLDPMPSDASPMLINMTPTVERDGEEDVMKELDSGQQYEKPPPLHTGADWKIVLHLPEIETWLRMTSERVRDLTYSVQQDSDSKHVDVHLVQLKDICEDISDHVEQIHALLETEFSLKLLSYSVNVIVDIHTVQLLWHQLRVSVLVLRERILQGLQDANGNYTRQTDILQAFSEETKEDRLDSLTEVDDSGQLTIKCSQNYLSLDCGITAFELSDYSPSEDLLGALDDMTSSQGKAKSFESWNYSEMDKDFPGLIRSVGLLAVATDSIASECNEALNEKETHVPLLAEDGEESKDRKSPHDLSLVSTSVNPSLSKEPCSEDGVLSTDSKPVSTLKKPECNLPQHTSEKIKHSHCENSTPKRSIRDCFNYNEDSPTQPTLPKRGLFLKDDVFKDYIEANDLKRQISQIVKNEMSRSTPSLLDPPDRSKLCLALQSPYTNSPSAVSQSYDCLNTIGDRNLDYTINNHFKDSPVSLGKSAFYNCKEKSKHKKSHDTPEKVKAGRTPGGICKMAPPIQIKKRGRSSLQNGITSHNSLSLEETETDSSASSDSCNQGDPNGQSQGKTEPFSSPPCSQKSASSAGSELTDSSPFLLRRKNNKSFSSTSSYTQKNSKEGEVWYGSDEYLALPSHLKQTEVLALKLENLTKLLPQNPRRETIQNIDDWELSEMNSDSETYPTYQTKKHKKMGRISPSSSSDIVSSLGDSIESGPLSDILSEEDLCMPVSCIKKYIAEKSERTQPTENETSASNKSALIHQLMQDIQHQENYETIWEKIEGFVSKLDEFIHWLNEAMETTENWTPPKAETDSLKLYLETHLTFKLNVDSHCALKEAVVEEGRQLLELIVSHKSGLKDMLQMIASQWKELQRQIKRQHSWILRALDIIKAEILATDVSAENEEGTGSPKAEVQLCYLEAQRDAVEQMSLKLYSEQYNTGSKRKEEFADMSKVHTVGSNGLLDFDSEYQELWDWLIDMESIVMDSHDLMMSEEQQQHLYKRYNVEMSIRHPKKMELLSKVEALKKSGVLLPNDLLEKVDSINEKWELLGKTLGEKIQDTMVGHSGLGPRDLLSPESGSLVRQLEVRIKELKGWLRDTELFIFNSCLRQENEGTMNAEKQLQYFKSLCCEIKQRRRGVASVLRLCQHLLDDQETCNLNADHQSMQLIIVNLERRWEAIVMQAVQWQTRLQMRLEKDSEPLNVIDPSLMDLNGPSEDALEWDETDIGNKLISIHEELSDPDQELKKDDPSQKPASGESGGNNVNEDESISDHGGPLYCPSITSPPNPQIYQVYSLHNIELSEKNHMPFLKKTSKLSNVTQSNILNKSLSKDSSFSSTKSLPDLIGGTTLAKPCNYMYQSGNISRHSESESGIVSECDTETTNNSEIFLLNDVESTQSNPEIGHAETQVDDIVDVIKQKIKQVEEDHASLSDDFQLAPSACCGSENDEDLDSISMCNPVCLEELQGKHDIFTFYDYSYLQGSRFKLPVIMKQSQIEKTHTDGSLFNGFSFDKIPGKSEHRPGDSQPDGFIHDHTLASIPGESDPNSCKSAETVRKLTVTENTRQVPTLSRSSSLESLSVVGDLFSSGIFKSGDGLQRSTSLESWLTSYKSNEDLFSHHGSGDISASSDSVGELSKRTLDLLNRLENIQSPLDQKIKRSISDITLQSSSQKMSFNGQLSLDIASSINEDSAASLTELSSSEDLSLCSEDIVLHRNKIPDSNASFRKHLNRSVADESDVNVSMIVNVSCTSACTDDEDDSDLLSSSTLTLTEEELGIKDEDDDSSIATDEDIYEECNLISGLDYIKNELQTWIRPKFSLTREKRKSNLSDEIQRSKEVSNETSKATDTLSIETLLNGSVQKISENNGNSKNVRDREKGTKSHLMKDISQVVKDQLVDDMQNGNVENTPGSQKEGLRTSAAPKTHASLDVREAENECCVCEAFTDSSDDSHMDGKEAVLLSDGSRNPPKECQSHLQPDCHSVVSSPAKKPCLESSSEMNCVDIHSTALQTSLPNVQQYRMSTTEKSTDCCTALKSNEAGCDSSANGADLCCNCESAAFGKSNVEDGSVHNFVREIIDMASTALKSKTQPECESSAPASLAQIKEKVLEHSHRPIQLRKGDFYSYLSLSSHDSDCGEVIKYIEEKSSTPVPLDFTEDRENIECFFEACPEEERVEQQQSISNGTPEARVEQQQPISNTIYETSPESLGEETQESLEVKTSSKGRDLAFLCDDDNDLNIPNPNKQTVSNNLKNAAADLLISDGQTERFEDNSPELSTKKSSTGRSPGTEEPKGCIAASEEASAVEFQLKPGHSQKKDVLHQNSKALTCEENLLNLHKERHINMHR</sequence>
<keyword evidence="6" id="KW-0472">Membrane</keyword>
<feature type="region of interest" description="Disordered" evidence="13">
    <location>
        <begin position="565"/>
        <end position="691"/>
    </location>
</feature>
<dbReference type="GO" id="GO:0031965">
    <property type="term" value="C:nuclear membrane"/>
    <property type="evidence" value="ECO:0007669"/>
    <property type="project" value="UniProtKB-SubCell"/>
</dbReference>
<feature type="compositionally biased region" description="Basic and acidic residues" evidence="13">
    <location>
        <begin position="1304"/>
        <end position="1318"/>
    </location>
</feature>
<dbReference type="FunFam" id="1.20.58.60:FF:000117">
    <property type="entry name" value="A-kinase anchor protein 6"/>
    <property type="match status" value="1"/>
</dbReference>
<feature type="region of interest" description="Disordered" evidence="13">
    <location>
        <begin position="369"/>
        <end position="420"/>
    </location>
</feature>
<evidence type="ECO:0000256" key="10">
    <source>
        <dbReference type="ARBA" id="ARBA00069481"/>
    </source>
</evidence>
<dbReference type="GO" id="GO:0048471">
    <property type="term" value="C:perinuclear region of cytoplasm"/>
    <property type="evidence" value="ECO:0007669"/>
    <property type="project" value="TreeGrafter"/>
</dbReference>
<evidence type="ECO:0000256" key="12">
    <source>
        <dbReference type="ARBA" id="ARBA00083564"/>
    </source>
</evidence>
<gene>
    <name evidence="14" type="ORF">llap_230</name>
</gene>
<feature type="compositionally biased region" description="Polar residues" evidence="13">
    <location>
        <begin position="630"/>
        <end position="646"/>
    </location>
</feature>
<dbReference type="GO" id="GO:0010959">
    <property type="term" value="P:regulation of metal ion transport"/>
    <property type="evidence" value="ECO:0007669"/>
    <property type="project" value="UniProtKB-ARBA"/>
</dbReference>